<keyword evidence="9" id="KW-0492">Microsome</keyword>
<evidence type="ECO:0000313" key="16">
    <source>
        <dbReference type="Proteomes" id="UP000504615"/>
    </source>
</evidence>
<evidence type="ECO:0000256" key="8">
    <source>
        <dbReference type="ARBA" id="ARBA00022824"/>
    </source>
</evidence>
<evidence type="ECO:0000256" key="9">
    <source>
        <dbReference type="ARBA" id="ARBA00022848"/>
    </source>
</evidence>
<evidence type="ECO:0000256" key="13">
    <source>
        <dbReference type="ARBA" id="ARBA00023136"/>
    </source>
</evidence>
<dbReference type="InterPro" id="IPR050196">
    <property type="entry name" value="Cytochrome_P450_Monoox"/>
</dbReference>
<evidence type="ECO:0000256" key="6">
    <source>
        <dbReference type="ARBA" id="ARBA00022617"/>
    </source>
</evidence>
<dbReference type="OrthoDB" id="1470350at2759"/>
<dbReference type="Gene3D" id="1.10.630.10">
    <property type="entry name" value="Cytochrome P450"/>
    <property type="match status" value="1"/>
</dbReference>
<keyword evidence="10 15" id="KW-0560">Oxidoreductase</keyword>
<gene>
    <name evidence="17" type="primary">LOC105428273</name>
</gene>
<dbReference type="InterPro" id="IPR002401">
    <property type="entry name" value="Cyt_P450_E_grp-I"/>
</dbReference>
<evidence type="ECO:0000256" key="10">
    <source>
        <dbReference type="ARBA" id="ARBA00023002"/>
    </source>
</evidence>
<evidence type="ECO:0000256" key="1">
    <source>
        <dbReference type="ARBA" id="ARBA00001971"/>
    </source>
</evidence>
<dbReference type="PROSITE" id="PS00086">
    <property type="entry name" value="CYTOCHROME_P450"/>
    <property type="match status" value="1"/>
</dbReference>
<evidence type="ECO:0000313" key="17">
    <source>
        <dbReference type="RefSeq" id="XP_011638785.1"/>
    </source>
</evidence>
<keyword evidence="16" id="KW-1185">Reference proteome</keyword>
<dbReference type="PANTHER" id="PTHR24291:SF189">
    <property type="entry name" value="CYTOCHROME P450 4C3-RELATED"/>
    <property type="match status" value="1"/>
</dbReference>
<reference evidence="17" key="1">
    <citation type="submission" date="2025-08" db="UniProtKB">
        <authorList>
            <consortium name="RefSeq"/>
        </authorList>
    </citation>
    <scope>IDENTIFICATION</scope>
</reference>
<keyword evidence="6 14" id="KW-0349">Heme</keyword>
<sequence>MGDLFNSVYDISLDLRTNAEEEKDKEKNVEMVQDTRDFSRGADVAELRFIGFLNHGDVAVEGSLIDFSALTLTAVLQNFIAQCAKWHSRRKILTSAFHFNILQQFVEILIEEGENMTKSLKDTGGTIVKDLLPFVSEYTLNAICETAMGTSLQGLGAFQQRYRKAVQEMGEILIYRLMRQWLRNNWIFSLMPKGRQQTQALKILHGFTEQIIAERKLYHERTNDQYLKSHVSTDNIETYGCQRKRLALLDLLIAVSREGLLTDSDIREEVDTFMFEGHDTTAMGICFTLLLLAEHKDIQDRVRDEINIALQESEQKFTMKVLQNLSYLDRCLKESLRLYPSVYFISRITSEDVKLQSYLIPTGTLIHLNIYGVHRDPNFWPNPEVFDPDRFLSEKIQNRHPYSYLPFSAGPRNCIGQRFALLEMKAMIAPIIHNFYLEPVDYLENLRLKIDLVLRPTHPIRVRFVPIKEAHKII</sequence>
<dbReference type="PANTHER" id="PTHR24291">
    <property type="entry name" value="CYTOCHROME P450 FAMILY 4"/>
    <property type="match status" value="1"/>
</dbReference>
<dbReference type="GO" id="GO:0005506">
    <property type="term" value="F:iron ion binding"/>
    <property type="evidence" value="ECO:0007669"/>
    <property type="project" value="InterPro"/>
</dbReference>
<comment type="cofactor">
    <cofactor evidence="1 14">
        <name>heme</name>
        <dbReference type="ChEBI" id="CHEBI:30413"/>
    </cofactor>
</comment>
<evidence type="ECO:0000256" key="7">
    <source>
        <dbReference type="ARBA" id="ARBA00022723"/>
    </source>
</evidence>
<dbReference type="KEGG" id="pbar:105428273"/>
<keyword evidence="13" id="KW-0472">Membrane</keyword>
<dbReference type="RefSeq" id="XP_011638785.1">
    <property type="nucleotide sequence ID" value="XM_011640483.2"/>
</dbReference>
<dbReference type="GO" id="GO:0020037">
    <property type="term" value="F:heme binding"/>
    <property type="evidence" value="ECO:0007669"/>
    <property type="project" value="InterPro"/>
</dbReference>
<dbReference type="InterPro" id="IPR036396">
    <property type="entry name" value="Cyt_P450_sf"/>
</dbReference>
<dbReference type="GeneID" id="105428273"/>
<dbReference type="PRINTS" id="PR00463">
    <property type="entry name" value="EP450I"/>
</dbReference>
<feature type="binding site" description="axial binding residue" evidence="14">
    <location>
        <position position="414"/>
    </location>
    <ligand>
        <name>heme</name>
        <dbReference type="ChEBI" id="CHEBI:30413"/>
    </ligand>
    <ligandPart>
        <name>Fe</name>
        <dbReference type="ChEBI" id="CHEBI:18248"/>
    </ligandPart>
</feature>
<keyword evidence="12 15" id="KW-0503">Monooxygenase</keyword>
<evidence type="ECO:0000256" key="4">
    <source>
        <dbReference type="ARBA" id="ARBA00004406"/>
    </source>
</evidence>
<dbReference type="Pfam" id="PF00067">
    <property type="entry name" value="p450"/>
    <property type="match status" value="1"/>
</dbReference>
<comment type="subcellular location">
    <subcellularLocation>
        <location evidence="4">Endoplasmic reticulum membrane</location>
        <topology evidence="4">Peripheral membrane protein</topology>
    </subcellularLocation>
    <subcellularLocation>
        <location evidence="3">Microsome membrane</location>
        <topology evidence="3">Peripheral membrane protein</topology>
    </subcellularLocation>
</comment>
<accession>A0A6I9WD73</accession>
<dbReference type="SUPFAM" id="SSF48264">
    <property type="entry name" value="Cytochrome P450"/>
    <property type="match status" value="1"/>
</dbReference>
<keyword evidence="7 14" id="KW-0479">Metal-binding</keyword>
<dbReference type="CDD" id="cd20628">
    <property type="entry name" value="CYP4"/>
    <property type="match status" value="1"/>
</dbReference>
<dbReference type="GO" id="GO:0005789">
    <property type="term" value="C:endoplasmic reticulum membrane"/>
    <property type="evidence" value="ECO:0007669"/>
    <property type="project" value="UniProtKB-SubCell"/>
</dbReference>
<dbReference type="GO" id="GO:0016705">
    <property type="term" value="F:oxidoreductase activity, acting on paired donors, with incorporation or reduction of molecular oxygen"/>
    <property type="evidence" value="ECO:0007669"/>
    <property type="project" value="InterPro"/>
</dbReference>
<comment type="function">
    <text evidence="2">May be involved in the metabolism of insect hormones and in the breakdown of synthetic insecticides.</text>
</comment>
<dbReference type="GO" id="GO:0004497">
    <property type="term" value="F:monooxygenase activity"/>
    <property type="evidence" value="ECO:0007669"/>
    <property type="project" value="UniProtKB-KW"/>
</dbReference>
<dbReference type="Proteomes" id="UP000504615">
    <property type="component" value="Unplaced"/>
</dbReference>
<evidence type="ECO:0000256" key="3">
    <source>
        <dbReference type="ARBA" id="ARBA00004174"/>
    </source>
</evidence>
<evidence type="ECO:0000256" key="12">
    <source>
        <dbReference type="ARBA" id="ARBA00023033"/>
    </source>
</evidence>
<evidence type="ECO:0000256" key="14">
    <source>
        <dbReference type="PIRSR" id="PIRSR602401-1"/>
    </source>
</evidence>
<name>A0A6I9WD73_9HYME</name>
<evidence type="ECO:0000256" key="11">
    <source>
        <dbReference type="ARBA" id="ARBA00023004"/>
    </source>
</evidence>
<proteinExistence type="inferred from homology"/>
<evidence type="ECO:0000256" key="5">
    <source>
        <dbReference type="ARBA" id="ARBA00010617"/>
    </source>
</evidence>
<dbReference type="InterPro" id="IPR001128">
    <property type="entry name" value="Cyt_P450"/>
</dbReference>
<keyword evidence="8" id="KW-0256">Endoplasmic reticulum</keyword>
<organism evidence="16 17">
    <name type="scientific">Pogonomyrmex barbatus</name>
    <name type="common">red harvester ant</name>
    <dbReference type="NCBI Taxonomy" id="144034"/>
    <lineage>
        <taxon>Eukaryota</taxon>
        <taxon>Metazoa</taxon>
        <taxon>Ecdysozoa</taxon>
        <taxon>Arthropoda</taxon>
        <taxon>Hexapoda</taxon>
        <taxon>Insecta</taxon>
        <taxon>Pterygota</taxon>
        <taxon>Neoptera</taxon>
        <taxon>Endopterygota</taxon>
        <taxon>Hymenoptera</taxon>
        <taxon>Apocrita</taxon>
        <taxon>Aculeata</taxon>
        <taxon>Formicoidea</taxon>
        <taxon>Formicidae</taxon>
        <taxon>Myrmicinae</taxon>
        <taxon>Pogonomyrmex</taxon>
    </lineage>
</organism>
<protein>
    <submittedName>
        <fullName evidence="17">Cytochrome P450 4C1-like</fullName>
    </submittedName>
</protein>
<dbReference type="InterPro" id="IPR017972">
    <property type="entry name" value="Cyt_P450_CS"/>
</dbReference>
<evidence type="ECO:0000256" key="2">
    <source>
        <dbReference type="ARBA" id="ARBA00003690"/>
    </source>
</evidence>
<keyword evidence="11 14" id="KW-0408">Iron</keyword>
<comment type="similarity">
    <text evidence="5 15">Belongs to the cytochrome P450 family.</text>
</comment>
<evidence type="ECO:0000256" key="15">
    <source>
        <dbReference type="RuleBase" id="RU000461"/>
    </source>
</evidence>
<dbReference type="PRINTS" id="PR00385">
    <property type="entry name" value="P450"/>
</dbReference>
<dbReference type="AlphaFoldDB" id="A0A6I9WD73"/>